<dbReference type="InterPro" id="IPR021323">
    <property type="entry name" value="DUF2927"/>
</dbReference>
<gene>
    <name evidence="1" type="ORF">GALL_508950</name>
</gene>
<protein>
    <recommendedName>
        <fullName evidence="2">DUF2927 domain-containing protein</fullName>
    </recommendedName>
</protein>
<evidence type="ECO:0000313" key="1">
    <source>
        <dbReference type="EMBL" id="OIQ67526.1"/>
    </source>
</evidence>
<evidence type="ECO:0008006" key="2">
    <source>
        <dbReference type="Google" id="ProtNLM"/>
    </source>
</evidence>
<accession>A0A1J5P8E7</accession>
<sequence length="276" mass="30599">MMRPQPRPTPESAAVRGYYARLQRTMLERGLLRSDTAPDDAPINARILAQTFITIALYDEYAETHRAFVARQTADHLYRWAAPVHMALTFGASIPEAERLTDTATVTTYAARLSRLTHLPITLAAEPANFHVLVLNEDERRAAAPLLRALIPGIGADVIRTVTEMPLSTYCVAFAFPKPGTYTYGQALAVIRGEHPDLMRRACYHEELAQALGPANDSPHARPSIFNDDQEFALLTKQDELILRMLYDPRLTPGMTPDQARPIAQRLASKLLGGNG</sequence>
<name>A0A1J5P8E7_9ZZZZ</name>
<dbReference type="EMBL" id="MLJW01005869">
    <property type="protein sequence ID" value="OIQ67526.1"/>
    <property type="molecule type" value="Genomic_DNA"/>
</dbReference>
<reference evidence="1" key="1">
    <citation type="submission" date="2016-10" db="EMBL/GenBank/DDBJ databases">
        <title>Sequence of Gallionella enrichment culture.</title>
        <authorList>
            <person name="Poehlein A."/>
            <person name="Muehling M."/>
            <person name="Daniel R."/>
        </authorList>
    </citation>
    <scope>NUCLEOTIDE SEQUENCE</scope>
</reference>
<dbReference type="AlphaFoldDB" id="A0A1J5P8E7"/>
<dbReference type="Pfam" id="PF11150">
    <property type="entry name" value="DUF2927"/>
    <property type="match status" value="1"/>
</dbReference>
<proteinExistence type="predicted"/>
<comment type="caution">
    <text evidence="1">The sequence shown here is derived from an EMBL/GenBank/DDBJ whole genome shotgun (WGS) entry which is preliminary data.</text>
</comment>
<organism evidence="1">
    <name type="scientific">mine drainage metagenome</name>
    <dbReference type="NCBI Taxonomy" id="410659"/>
    <lineage>
        <taxon>unclassified sequences</taxon>
        <taxon>metagenomes</taxon>
        <taxon>ecological metagenomes</taxon>
    </lineage>
</organism>